<dbReference type="Proteomes" id="UP001501074">
    <property type="component" value="Unassembled WGS sequence"/>
</dbReference>
<dbReference type="EMBL" id="BAAAZO010000003">
    <property type="protein sequence ID" value="GAA3605740.1"/>
    <property type="molecule type" value="Genomic_DNA"/>
</dbReference>
<evidence type="ECO:0000256" key="1">
    <source>
        <dbReference type="SAM" id="SignalP"/>
    </source>
</evidence>
<evidence type="ECO:0000313" key="3">
    <source>
        <dbReference type="Proteomes" id="UP001501074"/>
    </source>
</evidence>
<dbReference type="PROSITE" id="PS51257">
    <property type="entry name" value="PROKAR_LIPOPROTEIN"/>
    <property type="match status" value="1"/>
</dbReference>
<evidence type="ECO:0008006" key="4">
    <source>
        <dbReference type="Google" id="ProtNLM"/>
    </source>
</evidence>
<accession>A0ABP6ZGT3</accession>
<gene>
    <name evidence="2" type="ORF">GCM10022223_21900</name>
</gene>
<organism evidence="2 3">
    <name type="scientific">Kineosporia mesophila</name>
    <dbReference type="NCBI Taxonomy" id="566012"/>
    <lineage>
        <taxon>Bacteria</taxon>
        <taxon>Bacillati</taxon>
        <taxon>Actinomycetota</taxon>
        <taxon>Actinomycetes</taxon>
        <taxon>Kineosporiales</taxon>
        <taxon>Kineosporiaceae</taxon>
        <taxon>Kineosporia</taxon>
    </lineage>
</organism>
<keyword evidence="1" id="KW-0732">Signal</keyword>
<feature type="chain" id="PRO_5045355669" description="Lipoprotein" evidence="1">
    <location>
        <begin position="29"/>
        <end position="127"/>
    </location>
</feature>
<reference evidence="3" key="1">
    <citation type="journal article" date="2019" name="Int. J. Syst. Evol. Microbiol.">
        <title>The Global Catalogue of Microorganisms (GCM) 10K type strain sequencing project: providing services to taxonomists for standard genome sequencing and annotation.</title>
        <authorList>
            <consortium name="The Broad Institute Genomics Platform"/>
            <consortium name="The Broad Institute Genome Sequencing Center for Infectious Disease"/>
            <person name="Wu L."/>
            <person name="Ma J."/>
        </authorList>
    </citation>
    <scope>NUCLEOTIDE SEQUENCE [LARGE SCALE GENOMIC DNA]</scope>
    <source>
        <strain evidence="3">JCM 16902</strain>
    </source>
</reference>
<feature type="signal peptide" evidence="1">
    <location>
        <begin position="1"/>
        <end position="28"/>
    </location>
</feature>
<sequence>MTAARRSLYALLATASTMVLFGCATAQGAPPDPAATLSLDFVAVCQDPTTLTILTDEYCLGGHPDATWRFYSENLYRDVGASAFDAGQKTYGGLTKLPRPDVSTDIEVRWGRHAQAVETLSVTSPAP</sequence>
<evidence type="ECO:0000313" key="2">
    <source>
        <dbReference type="EMBL" id="GAA3605740.1"/>
    </source>
</evidence>
<protein>
    <recommendedName>
        <fullName evidence="4">Lipoprotein</fullName>
    </recommendedName>
</protein>
<name>A0ABP6ZGT3_9ACTN</name>
<dbReference type="RefSeq" id="WP_231483175.1">
    <property type="nucleotide sequence ID" value="NZ_BAAAZO010000003.1"/>
</dbReference>
<proteinExistence type="predicted"/>
<keyword evidence="3" id="KW-1185">Reference proteome</keyword>
<comment type="caution">
    <text evidence="2">The sequence shown here is derived from an EMBL/GenBank/DDBJ whole genome shotgun (WGS) entry which is preliminary data.</text>
</comment>